<feature type="transmembrane region" description="Helical" evidence="1">
    <location>
        <begin position="137"/>
        <end position="160"/>
    </location>
</feature>
<reference evidence="2" key="1">
    <citation type="submission" date="2015-11" db="EMBL/GenBank/DDBJ databases">
        <title>De novo transcriptome assembly of four potential Pierce s Disease insect vectors from Arizona vineyards.</title>
        <authorList>
            <person name="Tassone E.E."/>
        </authorList>
    </citation>
    <scope>NUCLEOTIDE SEQUENCE</scope>
</reference>
<keyword evidence="1" id="KW-0472">Membrane</keyword>
<organism evidence="2">
    <name type="scientific">Cuerna arida</name>
    <dbReference type="NCBI Taxonomy" id="1464854"/>
    <lineage>
        <taxon>Eukaryota</taxon>
        <taxon>Metazoa</taxon>
        <taxon>Ecdysozoa</taxon>
        <taxon>Arthropoda</taxon>
        <taxon>Hexapoda</taxon>
        <taxon>Insecta</taxon>
        <taxon>Pterygota</taxon>
        <taxon>Neoptera</taxon>
        <taxon>Paraneoptera</taxon>
        <taxon>Hemiptera</taxon>
        <taxon>Auchenorrhyncha</taxon>
        <taxon>Membracoidea</taxon>
        <taxon>Cicadellidae</taxon>
        <taxon>Cicadellinae</taxon>
        <taxon>Proconiini</taxon>
        <taxon>Cuerna</taxon>
    </lineage>
</organism>
<feature type="transmembrane region" description="Helical" evidence="1">
    <location>
        <begin position="24"/>
        <end position="44"/>
    </location>
</feature>
<protein>
    <submittedName>
        <fullName evidence="2">Uncharacterized protein</fullName>
    </submittedName>
</protein>
<dbReference type="GO" id="GO:0016020">
    <property type="term" value="C:membrane"/>
    <property type="evidence" value="ECO:0007669"/>
    <property type="project" value="TreeGrafter"/>
</dbReference>
<keyword evidence="1" id="KW-1133">Transmembrane helix</keyword>
<proteinExistence type="predicted"/>
<sequence length="260" mass="30267">MTVAILNAHDEHCTKGALTGIFGWLLQFILASLAFTCLIAKRYCEPRFERRPWRIWFYDTSKQGLGSLFMHMSNIFISGSFQGDPCTWYIINFLLDSSVGLLIIYVGIRLTQFIAKEKKWSAINFGEYGMPPSTHAWLMQCCLYILLMFVVKVIITLLIQFKFWTKVREFILYPFPNQDVELAVVMLIIPLVVNAMMFWVTDDFLMRRSADKSNRLLQKTKVHYRHVMLPRNESDSDVALTTDEEILEETIRHNQSSVLS</sequence>
<dbReference type="Pfam" id="PF12400">
    <property type="entry name" value="STIMATE"/>
    <property type="match status" value="1"/>
</dbReference>
<gene>
    <name evidence="2" type="ORF">g.46554</name>
</gene>
<evidence type="ECO:0000256" key="1">
    <source>
        <dbReference type="SAM" id="Phobius"/>
    </source>
</evidence>
<keyword evidence="1" id="KW-0812">Transmembrane</keyword>
<feature type="transmembrane region" description="Helical" evidence="1">
    <location>
        <begin position="88"/>
        <end position="108"/>
    </location>
</feature>
<feature type="transmembrane region" description="Helical" evidence="1">
    <location>
        <begin position="180"/>
        <end position="200"/>
    </location>
</feature>
<evidence type="ECO:0000313" key="2">
    <source>
        <dbReference type="EMBL" id="JAS69474.1"/>
    </source>
</evidence>
<dbReference type="AlphaFoldDB" id="A0A1B6H4E6"/>
<dbReference type="InterPro" id="IPR022127">
    <property type="entry name" value="STIMATE/YPL162C"/>
</dbReference>
<dbReference type="PANTHER" id="PTHR31735">
    <property type="entry name" value="VACUOLAR MEMBRANE PROTEIN YPL162C"/>
    <property type="match status" value="1"/>
</dbReference>
<accession>A0A1B6H4E6</accession>
<dbReference type="EMBL" id="GECZ01000295">
    <property type="protein sequence ID" value="JAS69474.1"/>
    <property type="molecule type" value="Transcribed_RNA"/>
</dbReference>
<name>A0A1B6H4E6_9HEMI</name>
<dbReference type="PANTHER" id="PTHR31735:SF1">
    <property type="entry name" value="VACUOLAR MEMBRANE PROTEIN YPL162C"/>
    <property type="match status" value="1"/>
</dbReference>